<feature type="domain" description="Prolow-density lipoprotein receptor-related protein 1-like beta-propeller" evidence="2">
    <location>
        <begin position="45"/>
        <end position="314"/>
    </location>
</feature>
<keyword evidence="4" id="KW-1185">Reference proteome</keyword>
<dbReference type="EMBL" id="CP000853">
    <property type="protein sequence ID" value="ABW20360.1"/>
    <property type="molecule type" value="Genomic_DNA"/>
</dbReference>
<evidence type="ECO:0000256" key="1">
    <source>
        <dbReference type="SAM" id="SignalP"/>
    </source>
</evidence>
<feature type="chain" id="PRO_5039724731" description="Prolow-density lipoprotein receptor-related protein 1-like beta-propeller domain-containing protein" evidence="1">
    <location>
        <begin position="29"/>
        <end position="356"/>
    </location>
</feature>
<dbReference type="RefSeq" id="WP_012160667.1">
    <property type="nucleotide sequence ID" value="NC_009922.1"/>
</dbReference>
<dbReference type="InterPro" id="IPR032485">
    <property type="entry name" value="LRP1-like_beta_prop"/>
</dbReference>
<accession>A8MKM8</accession>
<dbReference type="KEGG" id="aoe:Clos_2829"/>
<evidence type="ECO:0000259" key="2">
    <source>
        <dbReference type="Pfam" id="PF16472"/>
    </source>
</evidence>
<dbReference type="Pfam" id="PF16472">
    <property type="entry name" value="DUF5050"/>
    <property type="match status" value="1"/>
</dbReference>
<gene>
    <name evidence="3" type="ordered locus">Clos_2829</name>
</gene>
<evidence type="ECO:0000313" key="3">
    <source>
        <dbReference type="EMBL" id="ABW20360.1"/>
    </source>
</evidence>
<protein>
    <recommendedName>
        <fullName evidence="2">Prolow-density lipoprotein receptor-related protein 1-like beta-propeller domain-containing protein</fullName>
    </recommendedName>
</protein>
<dbReference type="SUPFAM" id="SSF69304">
    <property type="entry name" value="Tricorn protease N-terminal domain"/>
    <property type="match status" value="1"/>
</dbReference>
<dbReference type="AlphaFoldDB" id="A8MKM8"/>
<feature type="signal peptide" evidence="1">
    <location>
        <begin position="1"/>
        <end position="28"/>
    </location>
</feature>
<dbReference type="Proteomes" id="UP000000269">
    <property type="component" value="Chromosome"/>
</dbReference>
<sequence length="356" mass="41731">MSKKRIGFKVSSMCVLLCLILLTLSLTACLSDVPVEIVKEDYSSTVSNYNNFSYMVEGNNKIYFSRMKADDSASPYEPVDFDAIDVGIYAMDLSGDHIEKISNMYGRFLQVVDDKIYFNTWLPERGLYRMNLDGSELELIIEGAWLNFYIYKDAIYYVADMYHPFRKFDLKTGEESIALDDFGFINWIDDDYIYFSYDHEIPYYYRMNLETQEIQLLKGTDDTPQRFSYDGEAIYYSTFDAIYRIDLSNTDLDSSSMGEEIVHNIHGGHNLIHNGGFFYYFDSRQISNNIVYDLYRVDEKGKKKELLVKDLNQNVRMYILGGELYITEIDSITSLIKGYYRFDFENKTLEPLRFEE</sequence>
<dbReference type="PROSITE" id="PS51257">
    <property type="entry name" value="PROKAR_LIPOPROTEIN"/>
    <property type="match status" value="1"/>
</dbReference>
<keyword evidence="1" id="KW-0732">Signal</keyword>
<evidence type="ECO:0000313" key="4">
    <source>
        <dbReference type="Proteomes" id="UP000000269"/>
    </source>
</evidence>
<dbReference type="HOGENOM" id="CLU_777642_0_0_9"/>
<name>A8MKM8_ALKOO</name>
<organism evidence="3 4">
    <name type="scientific">Alkaliphilus oremlandii (strain OhILAs)</name>
    <name type="common">Clostridium oremlandii (strain OhILAs)</name>
    <dbReference type="NCBI Taxonomy" id="350688"/>
    <lineage>
        <taxon>Bacteria</taxon>
        <taxon>Bacillati</taxon>
        <taxon>Bacillota</taxon>
        <taxon>Clostridia</taxon>
        <taxon>Peptostreptococcales</taxon>
        <taxon>Natronincolaceae</taxon>
        <taxon>Alkaliphilus</taxon>
    </lineage>
</organism>
<reference evidence="4" key="1">
    <citation type="submission" date="2007-10" db="EMBL/GenBank/DDBJ databases">
        <title>Complete genome of Alkaliphilus oremlandii OhILAs.</title>
        <authorList>
            <person name="Copeland A."/>
            <person name="Lucas S."/>
            <person name="Lapidus A."/>
            <person name="Barry K."/>
            <person name="Detter J.C."/>
            <person name="Glavina del Rio T."/>
            <person name="Hammon N."/>
            <person name="Israni S."/>
            <person name="Dalin E."/>
            <person name="Tice H."/>
            <person name="Pitluck S."/>
            <person name="Chain P."/>
            <person name="Malfatti S."/>
            <person name="Shin M."/>
            <person name="Vergez L."/>
            <person name="Schmutz J."/>
            <person name="Larimer F."/>
            <person name="Land M."/>
            <person name="Hauser L."/>
            <person name="Kyrpides N."/>
            <person name="Mikhailova N."/>
            <person name="Stolz J.F."/>
            <person name="Dawson A."/>
            <person name="Fisher E."/>
            <person name="Crable B."/>
            <person name="Perera E."/>
            <person name="Lisak J."/>
            <person name="Ranganathan M."/>
            <person name="Basu P."/>
            <person name="Richardson P."/>
        </authorList>
    </citation>
    <scope>NUCLEOTIDE SEQUENCE [LARGE SCALE GENOMIC DNA]</scope>
    <source>
        <strain evidence="4">OhILAs</strain>
    </source>
</reference>
<proteinExistence type="predicted"/>